<feature type="compositionally biased region" description="Basic residues" evidence="1">
    <location>
        <begin position="55"/>
        <end position="66"/>
    </location>
</feature>
<feature type="region of interest" description="Disordered" evidence="1">
    <location>
        <begin position="1"/>
        <end position="91"/>
    </location>
</feature>
<evidence type="ECO:0000256" key="1">
    <source>
        <dbReference type="SAM" id="MobiDB-lite"/>
    </source>
</evidence>
<evidence type="ECO:0000313" key="3">
    <source>
        <dbReference type="Proteomes" id="UP001374579"/>
    </source>
</evidence>
<feature type="compositionally biased region" description="Basic and acidic residues" evidence="1">
    <location>
        <begin position="285"/>
        <end position="296"/>
    </location>
</feature>
<feature type="compositionally biased region" description="Polar residues" evidence="1">
    <location>
        <begin position="174"/>
        <end position="189"/>
    </location>
</feature>
<reference evidence="2 3" key="1">
    <citation type="submission" date="2024-02" db="EMBL/GenBank/DDBJ databases">
        <title>Chromosome-scale genome assembly of the rough periwinkle Littorina saxatilis.</title>
        <authorList>
            <person name="De Jode A."/>
            <person name="Faria R."/>
            <person name="Formenti G."/>
            <person name="Sims Y."/>
            <person name="Smith T.P."/>
            <person name="Tracey A."/>
            <person name="Wood J.M.D."/>
            <person name="Zagrodzka Z.B."/>
            <person name="Johannesson K."/>
            <person name="Butlin R.K."/>
            <person name="Leder E.H."/>
        </authorList>
    </citation>
    <scope>NUCLEOTIDE SEQUENCE [LARGE SCALE GENOMIC DNA]</scope>
    <source>
        <strain evidence="2">Snail1</strain>
        <tissue evidence="2">Muscle</tissue>
    </source>
</reference>
<evidence type="ECO:0000313" key="2">
    <source>
        <dbReference type="EMBL" id="KAK7116017.1"/>
    </source>
</evidence>
<feature type="compositionally biased region" description="Basic and acidic residues" evidence="1">
    <location>
        <begin position="316"/>
        <end position="337"/>
    </location>
</feature>
<dbReference type="AlphaFoldDB" id="A0AAN9C270"/>
<gene>
    <name evidence="2" type="ORF">V1264_001773</name>
</gene>
<sequence>MAASTDGSSDEEKIAHSKKKKSTTNNIVSSSDEEDNNVKHISGTPNDVGTSGLRRSQRKRKQRFRMPSREEQRNAITTSPVSPRLSHLKPRKLINDFTRVTHRYNYDFVEVSGEESMEEFIKDTDSSQSESTDTDGSSTKAVPQSDTKRQHRVKGYRPRIANLSDSSEDETEGIGQSNLMKQQNPVTKSTENREPHVKKENELSEETPLQNAVKGSMVTVGEEPQVVKLKGTRKSRKKSVLDSDSDDLSEHMSPGDAATLSILRKSNNKRQLVFKSDSENQSSDASEKEGSEEAVKMPRKRTKPAIDSDSDDNTDTGEKKPLPHEDVNGTKDEKEIKASTSSEAQTRPVDQNCSTNQNISSNKSWKKECSDTGYSESTTSGEDSDGTENGSESSEHGGRIQKLASEKRKKRESLFGQLKSAREKRQKKT</sequence>
<keyword evidence="3" id="KW-1185">Reference proteome</keyword>
<feature type="compositionally biased region" description="Low complexity" evidence="1">
    <location>
        <begin position="126"/>
        <end position="139"/>
    </location>
</feature>
<feature type="compositionally biased region" description="Basic and acidic residues" evidence="1">
    <location>
        <begin position="190"/>
        <end position="202"/>
    </location>
</feature>
<protein>
    <submittedName>
        <fullName evidence="2">Uncharacterized protein</fullName>
    </submittedName>
</protein>
<proteinExistence type="predicted"/>
<name>A0AAN9C270_9CAEN</name>
<feature type="compositionally biased region" description="Polar residues" evidence="1">
    <location>
        <begin position="338"/>
        <end position="363"/>
    </location>
</feature>
<feature type="compositionally biased region" description="Polar residues" evidence="1">
    <location>
        <begin position="372"/>
        <end position="392"/>
    </location>
</feature>
<comment type="caution">
    <text evidence="2">The sequence shown here is derived from an EMBL/GenBank/DDBJ whole genome shotgun (WGS) entry which is preliminary data.</text>
</comment>
<accession>A0AAN9C270</accession>
<dbReference type="Proteomes" id="UP001374579">
    <property type="component" value="Unassembled WGS sequence"/>
</dbReference>
<dbReference type="EMBL" id="JBAMIC010000001">
    <property type="protein sequence ID" value="KAK7116017.1"/>
    <property type="molecule type" value="Genomic_DNA"/>
</dbReference>
<feature type="region of interest" description="Disordered" evidence="1">
    <location>
        <begin position="111"/>
        <end position="429"/>
    </location>
</feature>
<organism evidence="2 3">
    <name type="scientific">Littorina saxatilis</name>
    <dbReference type="NCBI Taxonomy" id="31220"/>
    <lineage>
        <taxon>Eukaryota</taxon>
        <taxon>Metazoa</taxon>
        <taxon>Spiralia</taxon>
        <taxon>Lophotrochozoa</taxon>
        <taxon>Mollusca</taxon>
        <taxon>Gastropoda</taxon>
        <taxon>Caenogastropoda</taxon>
        <taxon>Littorinimorpha</taxon>
        <taxon>Littorinoidea</taxon>
        <taxon>Littorinidae</taxon>
        <taxon>Littorina</taxon>
    </lineage>
</organism>